<dbReference type="InterPro" id="IPR007214">
    <property type="entry name" value="YbaK/aa-tRNA-synth-assoc-dom"/>
</dbReference>
<dbReference type="InterPro" id="IPR002314">
    <property type="entry name" value="aa-tRNA-synt_IIb"/>
</dbReference>
<dbReference type="Gene3D" id="3.90.960.10">
    <property type="entry name" value="YbaK/aminoacyl-tRNA synthetase-associated domain"/>
    <property type="match status" value="1"/>
</dbReference>
<evidence type="ECO:0000259" key="3">
    <source>
        <dbReference type="Pfam" id="PF04073"/>
    </source>
</evidence>
<feature type="domain" description="Aminoacyl-tRNA synthetase class II (G/ P/ S/T)" evidence="2">
    <location>
        <begin position="117"/>
        <end position="171"/>
    </location>
</feature>
<dbReference type="Gene3D" id="3.30.930.10">
    <property type="entry name" value="Bira Bifunctional Protein, Domain 2"/>
    <property type="match status" value="1"/>
</dbReference>
<keyword evidence="4" id="KW-0436">Ligase</keyword>
<evidence type="ECO:0000259" key="2">
    <source>
        <dbReference type="Pfam" id="PF00587"/>
    </source>
</evidence>
<dbReference type="AlphaFoldDB" id="A0A6J4Q415"/>
<dbReference type="EMBL" id="CADCUZ010000114">
    <property type="protein sequence ID" value="CAA9427385.1"/>
    <property type="molecule type" value="Genomic_DNA"/>
</dbReference>
<dbReference type="InterPro" id="IPR045864">
    <property type="entry name" value="aa-tRNA-synth_II/BPL/LPL"/>
</dbReference>
<dbReference type="GO" id="GO:0005829">
    <property type="term" value="C:cytosol"/>
    <property type="evidence" value="ECO:0007669"/>
    <property type="project" value="TreeGrafter"/>
</dbReference>
<feature type="region of interest" description="Disordered" evidence="1">
    <location>
        <begin position="172"/>
        <end position="205"/>
    </location>
</feature>
<dbReference type="SUPFAM" id="SSF55681">
    <property type="entry name" value="Class II aaRS and biotin synthetases"/>
    <property type="match status" value="1"/>
</dbReference>
<evidence type="ECO:0000256" key="1">
    <source>
        <dbReference type="SAM" id="MobiDB-lite"/>
    </source>
</evidence>
<sequence length="205" mass="21726">MGEEERFVFAVVRGDMELNETKLANAVWGALRPARKDEIRAVGAEPGYASPVGLRDVLVVADDAVVASPNLVAGANQEVFHLLNVNHGRDFEADIVADLAGGGGGSARPECGAPMRAERGVEVGNIFKLGTRYAEAFGAYSLDSDGRRRPIVMGSYGIGVGRLLACIAEEHHDEDGGSSGRCPSRPTTSTWSPRTMGWPRGFTVG</sequence>
<dbReference type="GO" id="GO:0005524">
    <property type="term" value="F:ATP binding"/>
    <property type="evidence" value="ECO:0007669"/>
    <property type="project" value="InterPro"/>
</dbReference>
<dbReference type="GO" id="GO:0004827">
    <property type="term" value="F:proline-tRNA ligase activity"/>
    <property type="evidence" value="ECO:0007669"/>
    <property type="project" value="UniProtKB-EC"/>
</dbReference>
<evidence type="ECO:0000313" key="4">
    <source>
        <dbReference type="EMBL" id="CAA9427385.1"/>
    </source>
</evidence>
<dbReference type="Pfam" id="PF04073">
    <property type="entry name" value="tRNA_edit"/>
    <property type="match status" value="1"/>
</dbReference>
<feature type="domain" description="YbaK/aminoacyl-tRNA synthetase-associated" evidence="3">
    <location>
        <begin position="4"/>
        <end position="87"/>
    </location>
</feature>
<dbReference type="PANTHER" id="PTHR42753">
    <property type="entry name" value="MITOCHONDRIAL RIBOSOME PROTEIN L39/PROLYL-TRNA LIGASE FAMILY MEMBER"/>
    <property type="match status" value="1"/>
</dbReference>
<organism evidence="4">
    <name type="scientific">uncultured Rubrobacteraceae bacterium</name>
    <dbReference type="NCBI Taxonomy" id="349277"/>
    <lineage>
        <taxon>Bacteria</taxon>
        <taxon>Bacillati</taxon>
        <taxon>Actinomycetota</taxon>
        <taxon>Rubrobacteria</taxon>
        <taxon>Rubrobacterales</taxon>
        <taxon>Rubrobacteraceae</taxon>
        <taxon>environmental samples</taxon>
    </lineage>
</organism>
<name>A0A6J4Q415_9ACTN</name>
<accession>A0A6J4Q415</accession>
<proteinExistence type="predicted"/>
<dbReference type="EC" id="6.1.1.15" evidence="4"/>
<keyword evidence="4" id="KW-0030">Aminoacyl-tRNA synthetase</keyword>
<dbReference type="PANTHER" id="PTHR42753:SF2">
    <property type="entry name" value="PROLINE--TRNA LIGASE"/>
    <property type="match status" value="1"/>
</dbReference>
<dbReference type="GO" id="GO:0002161">
    <property type="term" value="F:aminoacyl-tRNA deacylase activity"/>
    <property type="evidence" value="ECO:0007669"/>
    <property type="project" value="InterPro"/>
</dbReference>
<dbReference type="InterPro" id="IPR036754">
    <property type="entry name" value="YbaK/aa-tRNA-synt-asso_dom_sf"/>
</dbReference>
<dbReference type="GO" id="GO:0006433">
    <property type="term" value="P:prolyl-tRNA aminoacylation"/>
    <property type="evidence" value="ECO:0007669"/>
    <property type="project" value="TreeGrafter"/>
</dbReference>
<feature type="compositionally biased region" description="Low complexity" evidence="1">
    <location>
        <begin position="181"/>
        <end position="195"/>
    </location>
</feature>
<protein>
    <submittedName>
        <fullName evidence="4">Prolyl-tRNA synthetase, bacterial type</fullName>
        <ecNumber evidence="4">6.1.1.15</ecNumber>
    </submittedName>
</protein>
<gene>
    <name evidence="4" type="ORF">AVDCRST_MAG55-2407</name>
</gene>
<dbReference type="SUPFAM" id="SSF55826">
    <property type="entry name" value="YbaK/ProRS associated domain"/>
    <property type="match status" value="1"/>
</dbReference>
<dbReference type="Pfam" id="PF00587">
    <property type="entry name" value="tRNA-synt_2b"/>
    <property type="match status" value="1"/>
</dbReference>
<reference evidence="4" key="1">
    <citation type="submission" date="2020-02" db="EMBL/GenBank/DDBJ databases">
        <authorList>
            <person name="Meier V. D."/>
        </authorList>
    </citation>
    <scope>NUCLEOTIDE SEQUENCE</scope>
    <source>
        <strain evidence="4">AVDCRST_MAG55</strain>
    </source>
</reference>
<dbReference type="InterPro" id="IPR050062">
    <property type="entry name" value="Pro-tRNA_synthetase"/>
</dbReference>